<dbReference type="KEGG" id="pgm:PGRAT_23370"/>
<proteinExistence type="predicted"/>
<gene>
    <name evidence="1" type="ORF">PGRAT_23370</name>
</gene>
<reference evidence="1 2" key="1">
    <citation type="submission" date="2014-08" db="EMBL/GenBank/DDBJ databases">
        <title>Comparative genomics of the Paenibacillus odorifer group.</title>
        <authorList>
            <person name="den Bakker H.C."/>
            <person name="Tsai Y.-C."/>
            <person name="Martin N."/>
            <person name="Korlach J."/>
            <person name="Wiedmann M."/>
        </authorList>
    </citation>
    <scope>NUCLEOTIDE SEQUENCE [LARGE SCALE GENOMIC DNA]</scope>
    <source>
        <strain evidence="1 2">DSM 15220</strain>
    </source>
</reference>
<name>A0A089M8X7_9BACL</name>
<dbReference type="EMBL" id="CP009287">
    <property type="protein sequence ID" value="AIQ70261.1"/>
    <property type="molecule type" value="Genomic_DNA"/>
</dbReference>
<evidence type="ECO:0000313" key="2">
    <source>
        <dbReference type="Proteomes" id="UP000029500"/>
    </source>
</evidence>
<keyword evidence="2" id="KW-1185">Reference proteome</keyword>
<dbReference type="RefSeq" id="WP_025705854.1">
    <property type="nucleotide sequence ID" value="NZ_CP009287.1"/>
</dbReference>
<accession>A0A089M8X7</accession>
<dbReference type="HOGENOM" id="CLU_2771952_0_0_9"/>
<protein>
    <submittedName>
        <fullName evidence="1">Uncharacterized protein</fullName>
    </submittedName>
</protein>
<dbReference type="STRING" id="189425.PGRAT_23370"/>
<organism evidence="1 2">
    <name type="scientific">Paenibacillus graminis</name>
    <dbReference type="NCBI Taxonomy" id="189425"/>
    <lineage>
        <taxon>Bacteria</taxon>
        <taxon>Bacillati</taxon>
        <taxon>Bacillota</taxon>
        <taxon>Bacilli</taxon>
        <taxon>Bacillales</taxon>
        <taxon>Paenibacillaceae</taxon>
        <taxon>Paenibacillus</taxon>
    </lineage>
</organism>
<dbReference type="Proteomes" id="UP000029500">
    <property type="component" value="Chromosome"/>
</dbReference>
<dbReference type="AlphaFoldDB" id="A0A089M8X7"/>
<evidence type="ECO:0000313" key="1">
    <source>
        <dbReference type="EMBL" id="AIQ70261.1"/>
    </source>
</evidence>
<sequence length="69" mass="8165">MKDGAIETAYWLGELLETTPQEQEEIAHLLDQHGTSEFWVRLKEWEFSDELYTNLHFVSEVLKNLKEPT</sequence>
<dbReference type="OrthoDB" id="2664508at2"/>